<evidence type="ECO:0000256" key="2">
    <source>
        <dbReference type="ARBA" id="ARBA00005982"/>
    </source>
</evidence>
<dbReference type="PANTHER" id="PTHR11654">
    <property type="entry name" value="OLIGOPEPTIDE TRANSPORTER-RELATED"/>
    <property type="match status" value="1"/>
</dbReference>
<keyword evidence="5 7" id="KW-1133">Transmembrane helix</keyword>
<feature type="transmembrane region" description="Helical" evidence="7">
    <location>
        <begin position="396"/>
        <end position="417"/>
    </location>
</feature>
<organism evidence="8 9">
    <name type="scientific">Monascus purpureus</name>
    <name type="common">Red mold</name>
    <name type="synonym">Monascus anka</name>
    <dbReference type="NCBI Taxonomy" id="5098"/>
    <lineage>
        <taxon>Eukaryota</taxon>
        <taxon>Fungi</taxon>
        <taxon>Dikarya</taxon>
        <taxon>Ascomycota</taxon>
        <taxon>Pezizomycotina</taxon>
        <taxon>Eurotiomycetes</taxon>
        <taxon>Eurotiomycetidae</taxon>
        <taxon>Eurotiales</taxon>
        <taxon>Aspergillaceae</taxon>
        <taxon>Monascus</taxon>
    </lineage>
</organism>
<feature type="transmembrane region" description="Helical" evidence="7">
    <location>
        <begin position="147"/>
        <end position="164"/>
    </location>
</feature>
<evidence type="ECO:0000256" key="4">
    <source>
        <dbReference type="ARBA" id="ARBA00022692"/>
    </source>
</evidence>
<evidence type="ECO:0000313" key="8">
    <source>
        <dbReference type="EMBL" id="TQB72754.1"/>
    </source>
</evidence>
<feature type="transmembrane region" description="Helical" evidence="7">
    <location>
        <begin position="119"/>
        <end position="141"/>
    </location>
</feature>
<keyword evidence="3" id="KW-0813">Transport</keyword>
<dbReference type="Proteomes" id="UP000319663">
    <property type="component" value="Unassembled WGS sequence"/>
</dbReference>
<evidence type="ECO:0008006" key="10">
    <source>
        <dbReference type="Google" id="ProtNLM"/>
    </source>
</evidence>
<dbReference type="SUPFAM" id="SSF103473">
    <property type="entry name" value="MFS general substrate transporter"/>
    <property type="match status" value="1"/>
</dbReference>
<evidence type="ECO:0000256" key="5">
    <source>
        <dbReference type="ARBA" id="ARBA00022989"/>
    </source>
</evidence>
<feature type="transmembrane region" description="Helical" evidence="7">
    <location>
        <begin position="510"/>
        <end position="531"/>
    </location>
</feature>
<dbReference type="InterPro" id="IPR036259">
    <property type="entry name" value="MFS_trans_sf"/>
</dbReference>
<dbReference type="Gene3D" id="1.20.1250.20">
    <property type="entry name" value="MFS general substrate transporter like domains"/>
    <property type="match status" value="1"/>
</dbReference>
<evidence type="ECO:0000256" key="6">
    <source>
        <dbReference type="ARBA" id="ARBA00023136"/>
    </source>
</evidence>
<reference evidence="8 9" key="1">
    <citation type="submission" date="2019-06" db="EMBL/GenBank/DDBJ databases">
        <title>Wine fermentation using esterase from Monascus purpureus.</title>
        <authorList>
            <person name="Geng C."/>
            <person name="Zhang Y."/>
        </authorList>
    </citation>
    <scope>NUCLEOTIDE SEQUENCE [LARGE SCALE GENOMIC DNA]</scope>
    <source>
        <strain evidence="8">HQ1</strain>
    </source>
</reference>
<comment type="subcellular location">
    <subcellularLocation>
        <location evidence="1">Membrane</location>
        <topology evidence="1">Multi-pass membrane protein</topology>
    </subcellularLocation>
</comment>
<keyword evidence="4 7" id="KW-0812">Transmembrane</keyword>
<comment type="similarity">
    <text evidence="2">Belongs to the major facilitator superfamily. Proton-dependent oligopeptide transporter (POT/PTR) (TC 2.A.17) family.</text>
</comment>
<gene>
    <name evidence="8" type="ORF">MPDQ_006470</name>
</gene>
<evidence type="ECO:0000313" key="9">
    <source>
        <dbReference type="Proteomes" id="UP000319663"/>
    </source>
</evidence>
<feature type="transmembrane region" description="Helical" evidence="7">
    <location>
        <begin position="88"/>
        <end position="107"/>
    </location>
</feature>
<dbReference type="FunFam" id="1.20.1250.20:FF:000085">
    <property type="entry name" value="MFS peptide transporter Ptr2"/>
    <property type="match status" value="1"/>
</dbReference>
<dbReference type="EMBL" id="VIFY01000057">
    <property type="protein sequence ID" value="TQB72754.1"/>
    <property type="molecule type" value="Genomic_DNA"/>
</dbReference>
<evidence type="ECO:0000256" key="7">
    <source>
        <dbReference type="SAM" id="Phobius"/>
    </source>
</evidence>
<proteinExistence type="inferred from homology"/>
<feature type="transmembrane region" description="Helical" evidence="7">
    <location>
        <begin position="203"/>
        <end position="222"/>
    </location>
</feature>
<dbReference type="GO" id="GO:0005886">
    <property type="term" value="C:plasma membrane"/>
    <property type="evidence" value="ECO:0007669"/>
    <property type="project" value="UniProtKB-ARBA"/>
</dbReference>
<evidence type="ECO:0000256" key="3">
    <source>
        <dbReference type="ARBA" id="ARBA00022448"/>
    </source>
</evidence>
<evidence type="ECO:0000256" key="1">
    <source>
        <dbReference type="ARBA" id="ARBA00004141"/>
    </source>
</evidence>
<dbReference type="InterPro" id="IPR000109">
    <property type="entry name" value="POT_fam"/>
</dbReference>
<keyword evidence="6 7" id="KW-0472">Membrane</keyword>
<feature type="transmembrane region" description="Helical" evidence="7">
    <location>
        <begin position="363"/>
        <end position="384"/>
    </location>
</feature>
<name>A0A507QXX7_MONPU</name>
<dbReference type="STRING" id="5098.A0A507QXX7"/>
<dbReference type="Pfam" id="PF00854">
    <property type="entry name" value="PTR2"/>
    <property type="match status" value="1"/>
</dbReference>
<sequence>MAANAKFPAPTEEEWKTLRKVPGNFPASAFILCWVEFAERASYYGVQTVFANFMQFPLPKGGNGAGAPPKGSEETAGALGKGLQFSTAFSLLFTFLAYVVPIFGAWVADAKLGRYKTIVIGVIVCGISHIIMIFGALPSVLQAGNGVAPFLVSLFILAIGAGIFKPNLAPLVIDQCNDLKPHTKILKSGEKVLVDPETTVQRIMLIFYGLINIGAFYAIGTTYAEKRIGYWCAFLIGGVIYFLLPILLLIMYKRTKKLPPSGSVVGEFVKVMGVILKRGGWKLWRQDVWDSAKPSVMAAEGITTWRGKEIDWTDKFIDDVRRTIDACKIFLYFPIYNLNDGGIGSVQSNQGAAMTTKGAPNDLLGNFNPLTIIVAIPLLSHVIYPLLNKYNIRFGRISRITCGFVIAMISSVIAAIVQWRVYKTSPCGFYASSCDVGSGVSPLSIWIQVPSISLGAISECFCNVTAYELAYARSPANMRSLVMALFLFTTALSSALGEILTPVIKDPYLIWIWGAPAVALAVQTIIFWIRYRHMNEDEFMTYEDDYDRLHGSSDSVVQEKSEIAKN</sequence>
<protein>
    <recommendedName>
        <fullName evidence="10">Peptide transporter ptr2</fullName>
    </recommendedName>
</protein>
<feature type="transmembrane region" description="Helical" evidence="7">
    <location>
        <begin position="481"/>
        <end position="504"/>
    </location>
</feature>
<dbReference type="AlphaFoldDB" id="A0A507QXX7"/>
<comment type="caution">
    <text evidence="8">The sequence shown here is derived from an EMBL/GenBank/DDBJ whole genome shotgun (WGS) entry which is preliminary data.</text>
</comment>
<accession>A0A507QXX7</accession>
<keyword evidence="9" id="KW-1185">Reference proteome</keyword>
<dbReference type="GO" id="GO:0071916">
    <property type="term" value="F:dipeptide transmembrane transporter activity"/>
    <property type="evidence" value="ECO:0007669"/>
    <property type="project" value="UniProtKB-ARBA"/>
</dbReference>
<feature type="transmembrane region" description="Helical" evidence="7">
    <location>
        <begin position="228"/>
        <end position="252"/>
    </location>
</feature>